<evidence type="ECO:0000256" key="4">
    <source>
        <dbReference type="ARBA" id="ARBA00022989"/>
    </source>
</evidence>
<name>A0ABY7AC29_9FIRM</name>
<dbReference type="Proteomes" id="UP001163115">
    <property type="component" value="Chromosome"/>
</dbReference>
<evidence type="ECO:0000259" key="7">
    <source>
        <dbReference type="Pfam" id="PF00482"/>
    </source>
</evidence>
<evidence type="ECO:0000256" key="2">
    <source>
        <dbReference type="ARBA" id="ARBA00022475"/>
    </source>
</evidence>
<dbReference type="EMBL" id="CP113524">
    <property type="protein sequence ID" value="WAJ23843.1"/>
    <property type="molecule type" value="Genomic_DNA"/>
</dbReference>
<dbReference type="PANTHER" id="PTHR35007:SF1">
    <property type="entry name" value="PILUS ASSEMBLY PROTEIN"/>
    <property type="match status" value="1"/>
</dbReference>
<keyword evidence="2" id="KW-1003">Cell membrane</keyword>
<dbReference type="PANTHER" id="PTHR35007">
    <property type="entry name" value="INTEGRAL MEMBRANE PROTEIN-RELATED"/>
    <property type="match status" value="1"/>
</dbReference>
<evidence type="ECO:0000313" key="9">
    <source>
        <dbReference type="Proteomes" id="UP001163115"/>
    </source>
</evidence>
<evidence type="ECO:0000256" key="1">
    <source>
        <dbReference type="ARBA" id="ARBA00004651"/>
    </source>
</evidence>
<accession>A0ABY7AC29</accession>
<feature type="domain" description="Type II secretion system protein GspF" evidence="7">
    <location>
        <begin position="74"/>
        <end position="201"/>
    </location>
</feature>
<dbReference type="RefSeq" id="WP_268115149.1">
    <property type="nucleotide sequence ID" value="NZ_CP113524.1"/>
</dbReference>
<gene>
    <name evidence="8" type="ORF">OW255_20225</name>
</gene>
<dbReference type="Pfam" id="PF00482">
    <property type="entry name" value="T2SSF"/>
    <property type="match status" value="1"/>
</dbReference>
<feature type="transmembrane region" description="Helical" evidence="6">
    <location>
        <begin position="190"/>
        <end position="211"/>
    </location>
</feature>
<evidence type="ECO:0000256" key="6">
    <source>
        <dbReference type="SAM" id="Phobius"/>
    </source>
</evidence>
<dbReference type="InterPro" id="IPR018076">
    <property type="entry name" value="T2SS_GspF_dom"/>
</dbReference>
<reference evidence="8" key="1">
    <citation type="submission" date="2022-11" db="EMBL/GenBank/DDBJ databases">
        <title>Lacrimispora xylanolytica sy1, complete genome.</title>
        <authorList>
            <person name="Choi S."/>
        </authorList>
    </citation>
    <scope>NUCLEOTIDE SEQUENCE</scope>
    <source>
        <strain evidence="8">Sy1</strain>
    </source>
</reference>
<evidence type="ECO:0000256" key="5">
    <source>
        <dbReference type="ARBA" id="ARBA00023136"/>
    </source>
</evidence>
<evidence type="ECO:0000313" key="8">
    <source>
        <dbReference type="EMBL" id="WAJ23843.1"/>
    </source>
</evidence>
<keyword evidence="9" id="KW-1185">Reference proteome</keyword>
<keyword evidence="5 6" id="KW-0472">Membrane</keyword>
<proteinExistence type="predicted"/>
<feature type="transmembrane region" description="Helical" evidence="6">
    <location>
        <begin position="31"/>
        <end position="51"/>
    </location>
</feature>
<evidence type="ECO:0000256" key="3">
    <source>
        <dbReference type="ARBA" id="ARBA00022692"/>
    </source>
</evidence>
<keyword evidence="3 6" id="KW-0812">Transmembrane</keyword>
<keyword evidence="4 6" id="KW-1133">Transmembrane helix</keyword>
<organism evidence="8 9">
    <name type="scientific">Lacrimispora xylanolytica</name>
    <dbReference type="NCBI Taxonomy" id="29375"/>
    <lineage>
        <taxon>Bacteria</taxon>
        <taxon>Bacillati</taxon>
        <taxon>Bacillota</taxon>
        <taxon>Clostridia</taxon>
        <taxon>Lachnospirales</taxon>
        <taxon>Lachnospiraceae</taxon>
        <taxon>Lacrimispora</taxon>
    </lineage>
</organism>
<feature type="transmembrane region" description="Helical" evidence="6">
    <location>
        <begin position="217"/>
        <end position="236"/>
    </location>
</feature>
<sequence length="245" mass="27851">MNYDHYDLTFAQWCIYGSQGLALAGVFAYVFYRNVIVFLILIPFGILYPLLKRKEEKEKRLQQLNVEFKEGILLLASFLSAGYSVENAFASSVRELTLLFGENGLITREFKHIENQIKINRSVEQALSEFAARSGLDDVKNFAEVFGAAKRSGGELVSIISHTSNVIRDKVSVRQEILTMSASKQFEQKVMNMIPFFIVIYIDITSPGFFHVMYTTAIGRIVMTICMVLYVSAFFISKKIMSIEI</sequence>
<comment type="subcellular location">
    <subcellularLocation>
        <location evidence="1">Cell membrane</location>
        <topology evidence="1">Multi-pass membrane protein</topology>
    </subcellularLocation>
</comment>
<protein>
    <submittedName>
        <fullName evidence="8">Type II secretion system F family protein</fullName>
    </submittedName>
</protein>